<organism evidence="7 8">
    <name type="scientific">Decorospora gaudefroyi</name>
    <dbReference type="NCBI Taxonomy" id="184978"/>
    <lineage>
        <taxon>Eukaryota</taxon>
        <taxon>Fungi</taxon>
        <taxon>Dikarya</taxon>
        <taxon>Ascomycota</taxon>
        <taxon>Pezizomycotina</taxon>
        <taxon>Dothideomycetes</taxon>
        <taxon>Pleosporomycetidae</taxon>
        <taxon>Pleosporales</taxon>
        <taxon>Pleosporineae</taxon>
        <taxon>Pleosporaceae</taxon>
        <taxon>Decorospora</taxon>
    </lineage>
</organism>
<feature type="domain" description="C3H1-type" evidence="6">
    <location>
        <begin position="1037"/>
        <end position="1059"/>
    </location>
</feature>
<feature type="compositionally biased region" description="Polar residues" evidence="5">
    <location>
        <begin position="635"/>
        <end position="650"/>
    </location>
</feature>
<feature type="compositionally biased region" description="Basic and acidic residues" evidence="5">
    <location>
        <begin position="1009"/>
        <end position="1028"/>
    </location>
</feature>
<evidence type="ECO:0000259" key="6">
    <source>
        <dbReference type="PROSITE" id="PS50103"/>
    </source>
</evidence>
<dbReference type="PANTHER" id="PTHR46557">
    <property type="entry name" value="SERINE/THREONINE-PROTEIN PHOSPHATASE 1 REGULATORY SUBUNIT 10-RELATED"/>
    <property type="match status" value="1"/>
</dbReference>
<feature type="region of interest" description="Disordered" evidence="5">
    <location>
        <begin position="999"/>
        <end position="1028"/>
    </location>
</feature>
<sequence>MASNHVPSDQVQNVYTDPSYQNLFPSVDRYGTPSWEAQLHQHQGLPPNVSGQSWHHSPYAQQPYSAPSQSYGGQTHGLRTASPYQYGQFGQQGPIGNYGQTPNVDPSLGLDPSAIRQQQQSPYQMPMRTLTPQGHGGTVTPQALQHNAPLLQQPRTTASPYELPKSTAEIFAQPRATPPSLVKPVRVPEYDIPKGRKSGGLYVLDQAALAKATKSTALNKFVTLGSEPFHLATNRTALPVYVPRHSLKDLKKAGADSKKLRAKQLASKSQSRALKFTKKSAELKREVSDDESSTESSDYDSDSSDDEEEEQMPVPASRPEDPDAAVRYDVVKATWHPSTSSPSSEKIKTSMRDIWEVLNTIQKRWRADSKAVSEAEEQKKTGELPVLKSRVTSQRDLLKSALEAALESAHPDVLYQLGQIKPFLYMCYQFLANRFHSKDYDGPLSAVVYEVLSRCGTLTSELLEETKLIKALTSMKKHANEKHKAFIQQVIDGAAVNSKKAKVSPPPRAESTESKGIKRPATESAARSMNEAPSMKKPRPAESLANAIKMSSSKTATASSNTTTQKRPGERPGQAPAPVKTRVSQVANKPSGIFASLTAASKKPTPASAVSTGAKPSSTASKAYTPAAREKKLGATTTKPAFSFAQTMASLQKPKEQEAAPVKSEKPLPTETPEEKSRRLRKESRRHLRVAWRPAASLVEIKYFDHGQDDEEMDHKEDHLVRDAGDIGGEGHMFKQHKELDLDDDEEDLDTEHKSWAQPSLVDFSVLPPDERKRHYAPFGGGQMEPSCPEKEANAQRENATLMVYYSNSDDIPPSPQEPAEQAQETTSGVAVTHFGPPPEYVLKRCPQPSVPATMPDLRQLESVIKQFSTTNQPPVTMPVATAENGYTPPPASIAPPMDALNLQNILTSLNSSQAAQQPPPVPYPVPGQVQQPGVPVDFAAILAQVQAAVVRGDLPPAPPLPPYGSSTYPLAFPPQPQQHEPTAWPQQMHEVSAYQPQYNQQANGGTKRQRDDGNSNDRKAGKRAKTWDHKPHKVLQCKFYLKGQCSKGENCTYIHDQN</sequence>
<feature type="zinc finger region" description="C3H1-type" evidence="4">
    <location>
        <begin position="1037"/>
        <end position="1059"/>
    </location>
</feature>
<feature type="region of interest" description="Disordered" evidence="5">
    <location>
        <begin position="42"/>
        <end position="112"/>
    </location>
</feature>
<evidence type="ECO:0000256" key="5">
    <source>
        <dbReference type="SAM" id="MobiDB-lite"/>
    </source>
</evidence>
<feature type="compositionally biased region" description="Low complexity" evidence="5">
    <location>
        <begin position="551"/>
        <end position="564"/>
    </location>
</feature>
<dbReference type="InterPro" id="IPR000571">
    <property type="entry name" value="Znf_CCCH"/>
</dbReference>
<dbReference type="PROSITE" id="PS50103">
    <property type="entry name" value="ZF_C3H1"/>
    <property type="match status" value="1"/>
</dbReference>
<dbReference type="Proteomes" id="UP000800040">
    <property type="component" value="Unassembled WGS sequence"/>
</dbReference>
<dbReference type="PANTHER" id="PTHR46557:SF1">
    <property type="entry name" value="SERINE_THREONINE-PROTEIN PHOSPHATASE 1 REGULATORY SUBUNIT 10"/>
    <property type="match status" value="1"/>
</dbReference>
<feature type="compositionally biased region" description="Polar residues" evidence="5">
    <location>
        <begin position="49"/>
        <end position="73"/>
    </location>
</feature>
<accession>A0A6A5KDP3</accession>
<dbReference type="GO" id="GO:0008157">
    <property type="term" value="F:protein phosphatase 1 binding"/>
    <property type="evidence" value="ECO:0007669"/>
    <property type="project" value="TreeGrafter"/>
</dbReference>
<feature type="compositionally biased region" description="Polar residues" evidence="5">
    <location>
        <begin position="608"/>
        <end position="622"/>
    </location>
</feature>
<evidence type="ECO:0000256" key="2">
    <source>
        <dbReference type="ARBA" id="ARBA00022771"/>
    </source>
</evidence>
<gene>
    <name evidence="7" type="ORF">BDW02DRAFT_504998</name>
</gene>
<feature type="compositionally biased region" description="Low complexity" evidence="5">
    <location>
        <begin position="83"/>
        <end position="95"/>
    </location>
</feature>
<dbReference type="AlphaFoldDB" id="A0A6A5KDP3"/>
<reference evidence="7" key="1">
    <citation type="submission" date="2020-01" db="EMBL/GenBank/DDBJ databases">
        <authorList>
            <consortium name="DOE Joint Genome Institute"/>
            <person name="Haridas S."/>
            <person name="Albert R."/>
            <person name="Binder M."/>
            <person name="Bloem J."/>
            <person name="Labutti K."/>
            <person name="Salamov A."/>
            <person name="Andreopoulos B."/>
            <person name="Baker S.E."/>
            <person name="Barry K."/>
            <person name="Bills G."/>
            <person name="Bluhm B.H."/>
            <person name="Cannon C."/>
            <person name="Castanera R."/>
            <person name="Culley D.E."/>
            <person name="Daum C."/>
            <person name="Ezra D."/>
            <person name="Gonzalez J.B."/>
            <person name="Henrissat B."/>
            <person name="Kuo A."/>
            <person name="Liang C."/>
            <person name="Lipzen A."/>
            <person name="Lutzoni F."/>
            <person name="Magnuson J."/>
            <person name="Mondo S."/>
            <person name="Nolan M."/>
            <person name="Ohm R."/>
            <person name="Pangilinan J."/>
            <person name="Park H.-J."/>
            <person name="Ramirez L."/>
            <person name="Alfaro M."/>
            <person name="Sun H."/>
            <person name="Tritt A."/>
            <person name="Yoshinaga Y."/>
            <person name="Zwiers L.-H."/>
            <person name="Turgeon B.G."/>
            <person name="Goodwin S.B."/>
            <person name="Spatafora J.W."/>
            <person name="Crous P.W."/>
            <person name="Grigoriev I.V."/>
        </authorList>
    </citation>
    <scope>NUCLEOTIDE SEQUENCE</scope>
    <source>
        <strain evidence="7">P77</strain>
    </source>
</reference>
<feature type="compositionally biased region" description="Basic and acidic residues" evidence="5">
    <location>
        <begin position="653"/>
        <end position="677"/>
    </location>
</feature>
<feature type="compositionally biased region" description="Polar residues" evidence="5">
    <location>
        <begin position="1"/>
        <end position="24"/>
    </location>
</feature>
<keyword evidence="1 4" id="KW-0479">Metal-binding</keyword>
<keyword evidence="8" id="KW-1185">Reference proteome</keyword>
<keyword evidence="2 4" id="KW-0863">Zinc-finger</keyword>
<feature type="region of interest" description="Disordered" evidence="5">
    <location>
        <begin position="807"/>
        <end position="828"/>
    </location>
</feature>
<name>A0A6A5KDP3_9PLEO</name>
<dbReference type="InterPro" id="IPR036855">
    <property type="entry name" value="Znf_CCCH_sf"/>
</dbReference>
<dbReference type="EMBL" id="ML975361">
    <property type="protein sequence ID" value="KAF1831523.1"/>
    <property type="molecule type" value="Genomic_DNA"/>
</dbReference>
<proteinExistence type="predicted"/>
<protein>
    <recommendedName>
        <fullName evidence="6">C3H1-type domain-containing protein</fullName>
    </recommendedName>
</protein>
<evidence type="ECO:0000256" key="3">
    <source>
        <dbReference type="ARBA" id="ARBA00022833"/>
    </source>
</evidence>
<evidence type="ECO:0000256" key="4">
    <source>
        <dbReference type="PROSITE-ProRule" id="PRU00723"/>
    </source>
</evidence>
<dbReference type="GO" id="GO:0008270">
    <property type="term" value="F:zinc ion binding"/>
    <property type="evidence" value="ECO:0007669"/>
    <property type="project" value="UniProtKB-KW"/>
</dbReference>
<dbReference type="OrthoDB" id="4347at2759"/>
<feature type="region of interest" description="Disordered" evidence="5">
    <location>
        <begin position="1"/>
        <end position="30"/>
    </location>
</feature>
<feature type="region of interest" description="Disordered" evidence="5">
    <location>
        <begin position="252"/>
        <end position="323"/>
    </location>
</feature>
<dbReference type="Pfam" id="PF00642">
    <property type="entry name" value="zf-CCCH"/>
    <property type="match status" value="1"/>
</dbReference>
<feature type="region of interest" description="Disordered" evidence="5">
    <location>
        <begin position="598"/>
        <end position="686"/>
    </location>
</feature>
<evidence type="ECO:0000313" key="7">
    <source>
        <dbReference type="EMBL" id="KAF1831523.1"/>
    </source>
</evidence>
<evidence type="ECO:0000313" key="8">
    <source>
        <dbReference type="Proteomes" id="UP000800040"/>
    </source>
</evidence>
<feature type="region of interest" description="Disordered" evidence="5">
    <location>
        <begin position="776"/>
        <end position="795"/>
    </location>
</feature>
<keyword evidence="3 4" id="KW-0862">Zinc</keyword>
<evidence type="ECO:0000256" key="1">
    <source>
        <dbReference type="ARBA" id="ARBA00022723"/>
    </source>
</evidence>
<feature type="region of interest" description="Disordered" evidence="5">
    <location>
        <begin position="497"/>
        <end position="585"/>
    </location>
</feature>
<dbReference type="SUPFAM" id="SSF90229">
    <property type="entry name" value="CCCH zinc finger"/>
    <property type="match status" value="1"/>
</dbReference>
<dbReference type="GO" id="GO:0000785">
    <property type="term" value="C:chromatin"/>
    <property type="evidence" value="ECO:0007669"/>
    <property type="project" value="TreeGrafter"/>
</dbReference>
<dbReference type="GO" id="GO:0072357">
    <property type="term" value="C:PTW/PP1 phosphatase complex"/>
    <property type="evidence" value="ECO:0007669"/>
    <property type="project" value="TreeGrafter"/>
</dbReference>
<feature type="compositionally biased region" description="Low complexity" evidence="5">
    <location>
        <begin position="818"/>
        <end position="828"/>
    </location>
</feature>
<feature type="compositionally biased region" description="Acidic residues" evidence="5">
    <location>
        <begin position="288"/>
        <end position="311"/>
    </location>
</feature>